<protein>
    <submittedName>
        <fullName evidence="2">Uncharacterized protein</fullName>
    </submittedName>
</protein>
<dbReference type="EMBL" id="CAJNOQ010019375">
    <property type="protein sequence ID" value="CAF1448959.1"/>
    <property type="molecule type" value="Genomic_DNA"/>
</dbReference>
<dbReference type="Proteomes" id="UP000682733">
    <property type="component" value="Unassembled WGS sequence"/>
</dbReference>
<evidence type="ECO:0000313" key="2">
    <source>
        <dbReference type="EMBL" id="CAF1448959.1"/>
    </source>
</evidence>
<dbReference type="EMBL" id="CAJNOK010025657">
    <property type="protein sequence ID" value="CAF1392731.1"/>
    <property type="molecule type" value="Genomic_DNA"/>
</dbReference>
<dbReference type="Proteomes" id="UP000663829">
    <property type="component" value="Unassembled WGS sequence"/>
</dbReference>
<dbReference type="EMBL" id="CAJOBC010084822">
    <property type="protein sequence ID" value="CAF4322895.1"/>
    <property type="molecule type" value="Genomic_DNA"/>
</dbReference>
<reference evidence="2" key="1">
    <citation type="submission" date="2021-02" db="EMBL/GenBank/DDBJ databases">
        <authorList>
            <person name="Nowell W R."/>
        </authorList>
    </citation>
    <scope>NUCLEOTIDE SEQUENCE</scope>
</reference>
<dbReference type="AlphaFoldDB" id="A0A815PHM5"/>
<name>A0A815PHM5_9BILA</name>
<proteinExistence type="predicted"/>
<evidence type="ECO:0000313" key="4">
    <source>
        <dbReference type="EMBL" id="CAF4322895.1"/>
    </source>
</evidence>
<accession>A0A815PHM5</accession>
<dbReference type="EMBL" id="CAJOBA010047365">
    <property type="protein sequence ID" value="CAF4200283.1"/>
    <property type="molecule type" value="Genomic_DNA"/>
</dbReference>
<dbReference type="Proteomes" id="UP000677228">
    <property type="component" value="Unassembled WGS sequence"/>
</dbReference>
<evidence type="ECO:0000313" key="3">
    <source>
        <dbReference type="EMBL" id="CAF4200283.1"/>
    </source>
</evidence>
<dbReference type="Proteomes" id="UP000681722">
    <property type="component" value="Unassembled WGS sequence"/>
</dbReference>
<comment type="caution">
    <text evidence="2">The sequence shown here is derived from an EMBL/GenBank/DDBJ whole genome shotgun (WGS) entry which is preliminary data.</text>
</comment>
<evidence type="ECO:0000313" key="5">
    <source>
        <dbReference type="Proteomes" id="UP000663829"/>
    </source>
</evidence>
<sequence length="153" mass="17919">IMILDVQLTGKDIIELLESLLNEHAHVIKMDSIWTPSNNTIDFLAKETFWHDLICHGIPNYVATKNHMNAFKEIEIKCNTNEVFEVIESTFIAGKTHIDQKEILKYLKDFYEKHSTKYRMALICTCLKKEQVILEYEQPENEIMLLKLTCSIE</sequence>
<gene>
    <name evidence="2" type="ORF">GPM918_LOCUS34663</name>
    <name evidence="1" type="ORF">OVA965_LOCUS32655</name>
    <name evidence="4" type="ORF">SRO942_LOCUS35366</name>
    <name evidence="3" type="ORF">TMI583_LOCUS33519</name>
</gene>
<feature type="non-terminal residue" evidence="2">
    <location>
        <position position="1"/>
    </location>
</feature>
<keyword evidence="5" id="KW-1185">Reference proteome</keyword>
<dbReference type="OrthoDB" id="10213549at2759"/>
<organism evidence="2 5">
    <name type="scientific">Didymodactylos carnosus</name>
    <dbReference type="NCBI Taxonomy" id="1234261"/>
    <lineage>
        <taxon>Eukaryota</taxon>
        <taxon>Metazoa</taxon>
        <taxon>Spiralia</taxon>
        <taxon>Gnathifera</taxon>
        <taxon>Rotifera</taxon>
        <taxon>Eurotatoria</taxon>
        <taxon>Bdelloidea</taxon>
        <taxon>Philodinida</taxon>
        <taxon>Philodinidae</taxon>
        <taxon>Didymodactylos</taxon>
    </lineage>
</organism>
<evidence type="ECO:0000313" key="1">
    <source>
        <dbReference type="EMBL" id="CAF1392731.1"/>
    </source>
</evidence>